<keyword evidence="4" id="KW-0732">Signal</keyword>
<dbReference type="EMBL" id="QFQD01000031">
    <property type="protein sequence ID" value="PZQ82473.1"/>
    <property type="molecule type" value="Genomic_DNA"/>
</dbReference>
<evidence type="ECO:0000313" key="5">
    <source>
        <dbReference type="EMBL" id="PZQ82473.1"/>
    </source>
</evidence>
<dbReference type="GO" id="GO:0030288">
    <property type="term" value="C:outer membrane-bounded periplasmic space"/>
    <property type="evidence" value="ECO:0007669"/>
    <property type="project" value="InterPro"/>
</dbReference>
<evidence type="ECO:0000313" key="6">
    <source>
        <dbReference type="Proteomes" id="UP000248887"/>
    </source>
</evidence>
<dbReference type="CDD" id="cd13603">
    <property type="entry name" value="PBP2_TRAP_Siap_TeaA_like"/>
    <property type="match status" value="1"/>
</dbReference>
<dbReference type="InterPro" id="IPR018389">
    <property type="entry name" value="DctP_fam"/>
</dbReference>
<dbReference type="NCBIfam" id="NF037995">
    <property type="entry name" value="TRAP_S1"/>
    <property type="match status" value="1"/>
</dbReference>
<evidence type="ECO:0000256" key="2">
    <source>
        <dbReference type="ARBA" id="ARBA00009023"/>
    </source>
</evidence>
<reference evidence="5 6" key="1">
    <citation type="submission" date="2017-08" db="EMBL/GenBank/DDBJ databases">
        <title>Infants hospitalized years apart are colonized by the same room-sourced microbial strains.</title>
        <authorList>
            <person name="Brooks B."/>
            <person name="Olm M.R."/>
            <person name="Firek B.A."/>
            <person name="Baker R."/>
            <person name="Thomas B.C."/>
            <person name="Morowitz M.J."/>
            <person name="Banfield J.F."/>
        </authorList>
    </citation>
    <scope>NUCLEOTIDE SEQUENCE [LARGE SCALE GENOMIC DNA]</scope>
    <source>
        <strain evidence="5">S2_005_001_R2_27</strain>
    </source>
</reference>
<gene>
    <name evidence="5" type="ORF">DI549_11140</name>
</gene>
<dbReference type="InterPro" id="IPR038404">
    <property type="entry name" value="TRAP_DctP_sf"/>
</dbReference>
<dbReference type="InterPro" id="IPR004682">
    <property type="entry name" value="TRAP_DctP"/>
</dbReference>
<evidence type="ECO:0000256" key="4">
    <source>
        <dbReference type="ARBA" id="ARBA00022729"/>
    </source>
</evidence>
<proteinExistence type="inferred from homology"/>
<dbReference type="AlphaFoldDB" id="A0A2W5SSF6"/>
<comment type="caution">
    <text evidence="5">The sequence shown here is derived from an EMBL/GenBank/DDBJ whole genome shotgun (WGS) entry which is preliminary data.</text>
</comment>
<accession>A0A2W5SSF6</accession>
<dbReference type="PANTHER" id="PTHR33376:SF4">
    <property type="entry name" value="SIALIC ACID-BINDING PERIPLASMIC PROTEIN SIAP"/>
    <property type="match status" value="1"/>
</dbReference>
<comment type="similarity">
    <text evidence="2">Belongs to the bacterial solute-binding protein 7 family.</text>
</comment>
<dbReference type="GO" id="GO:0055085">
    <property type="term" value="P:transmembrane transport"/>
    <property type="evidence" value="ECO:0007669"/>
    <property type="project" value="InterPro"/>
</dbReference>
<comment type="subcellular location">
    <subcellularLocation>
        <location evidence="1">Cell envelope</location>
    </subcellularLocation>
</comment>
<sequence>MARCLQKYFRHSRPLWLRKRNMRALISLKRLATFGVVASLIALSGLPAPAQAQTKLRLAVETNSGDPLNIMLANFRDALAKSTGPEATIEFFEGGALGDETALMELIRAGEVQVVPLGSDVVTLDKGFSVLDTPFLFADKAAARAAFDGAFGKLLATSLRQKAGLEVLAYGELGFRTISTTNKQINVPADLKGLKIRTPGSPTRILAFKTLGAAPTPMPLGEVYMALKQGALDGQENPLSVIKEFSFFEVQKFIALTNHVYTPITLAMNGAAFDALTPEMKAKVIEAAKAGSAATRKASDDSDARLVDEFKAKGVTVTTPDLAAFRAAAEPVKGEIAKVVGPELMGKLEASLK</sequence>
<organism evidence="5 6">
    <name type="scientific">Ancylobacter novellus</name>
    <name type="common">Thiobacillus novellus</name>
    <dbReference type="NCBI Taxonomy" id="921"/>
    <lineage>
        <taxon>Bacteria</taxon>
        <taxon>Pseudomonadati</taxon>
        <taxon>Pseudomonadota</taxon>
        <taxon>Alphaproteobacteria</taxon>
        <taxon>Hyphomicrobiales</taxon>
        <taxon>Xanthobacteraceae</taxon>
        <taxon>Ancylobacter</taxon>
    </lineage>
</organism>
<keyword evidence="3" id="KW-0813">Transport</keyword>
<evidence type="ECO:0000256" key="1">
    <source>
        <dbReference type="ARBA" id="ARBA00004196"/>
    </source>
</evidence>
<name>A0A2W5SSF6_ANCNO</name>
<dbReference type="Gene3D" id="3.40.190.170">
    <property type="entry name" value="Bacterial extracellular solute-binding protein, family 7"/>
    <property type="match status" value="1"/>
</dbReference>
<dbReference type="Proteomes" id="UP000248887">
    <property type="component" value="Unassembled WGS sequence"/>
</dbReference>
<dbReference type="PANTHER" id="PTHR33376">
    <property type="match status" value="1"/>
</dbReference>
<dbReference type="NCBIfam" id="TIGR00787">
    <property type="entry name" value="dctP"/>
    <property type="match status" value="1"/>
</dbReference>
<protein>
    <submittedName>
        <fullName evidence="5">TRAP transporter substrate-binding protein DctP</fullName>
    </submittedName>
</protein>
<evidence type="ECO:0000256" key="3">
    <source>
        <dbReference type="ARBA" id="ARBA00022448"/>
    </source>
</evidence>
<dbReference type="Pfam" id="PF03480">
    <property type="entry name" value="DctP"/>
    <property type="match status" value="1"/>
</dbReference>
<dbReference type="PIRSF" id="PIRSF006470">
    <property type="entry name" value="DctB"/>
    <property type="match status" value="1"/>
</dbReference>